<evidence type="ECO:0000256" key="1">
    <source>
        <dbReference type="SAM" id="Phobius"/>
    </source>
</evidence>
<dbReference type="EMBL" id="RCNU01000014">
    <property type="protein sequence ID" value="RWQ92142.1"/>
    <property type="molecule type" value="Genomic_DNA"/>
</dbReference>
<keyword evidence="1" id="KW-0472">Membrane</keyword>
<dbReference type="RefSeq" id="XP_028481787.1">
    <property type="nucleotide sequence ID" value="XM_028625051.1"/>
</dbReference>
<reference evidence="2 3" key="1">
    <citation type="journal article" date="2018" name="Front. Microbiol.">
        <title>Genomic and genetic insights into a cosmopolitan fungus, Paecilomyces variotii (Eurotiales).</title>
        <authorList>
            <person name="Urquhart A.S."/>
            <person name="Mondo S.J."/>
            <person name="Makela M.R."/>
            <person name="Hane J.K."/>
            <person name="Wiebenga A."/>
            <person name="He G."/>
            <person name="Mihaltcheva S."/>
            <person name="Pangilinan J."/>
            <person name="Lipzen A."/>
            <person name="Barry K."/>
            <person name="de Vries R.P."/>
            <person name="Grigoriev I.V."/>
            <person name="Idnurm A."/>
        </authorList>
    </citation>
    <scope>NUCLEOTIDE SEQUENCE [LARGE SCALE GENOMIC DNA]</scope>
    <source>
        <strain evidence="2 3">CBS 101075</strain>
    </source>
</reference>
<dbReference type="VEuPathDB" id="FungiDB:C8Q69DRAFT_104382"/>
<keyword evidence="1" id="KW-0812">Transmembrane</keyword>
<proteinExistence type="predicted"/>
<dbReference type="AlphaFoldDB" id="A0A443HJW6"/>
<evidence type="ECO:0008006" key="4">
    <source>
        <dbReference type="Google" id="ProtNLM"/>
    </source>
</evidence>
<feature type="transmembrane region" description="Helical" evidence="1">
    <location>
        <begin position="259"/>
        <end position="284"/>
    </location>
</feature>
<evidence type="ECO:0000313" key="3">
    <source>
        <dbReference type="Proteomes" id="UP000283841"/>
    </source>
</evidence>
<organism evidence="2 3">
    <name type="scientific">Byssochlamys spectabilis</name>
    <name type="common">Paecilomyces variotii</name>
    <dbReference type="NCBI Taxonomy" id="264951"/>
    <lineage>
        <taxon>Eukaryota</taxon>
        <taxon>Fungi</taxon>
        <taxon>Dikarya</taxon>
        <taxon>Ascomycota</taxon>
        <taxon>Pezizomycotina</taxon>
        <taxon>Eurotiomycetes</taxon>
        <taxon>Eurotiomycetidae</taxon>
        <taxon>Eurotiales</taxon>
        <taxon>Thermoascaceae</taxon>
        <taxon>Paecilomyces</taxon>
    </lineage>
</organism>
<dbReference type="GeneID" id="39594328"/>
<dbReference type="Proteomes" id="UP000283841">
    <property type="component" value="Unassembled WGS sequence"/>
</dbReference>
<keyword evidence="3" id="KW-1185">Reference proteome</keyword>
<sequence length="300" mass="33403">MNCTDLWLGNSYCVQPVGNIKTYSGYSVSSSGYSALPTTINLNATLTANRSTTHFFPTLTPVTTSTFVYNSTAVSFAHNYTLCSQALKYYNITNGDIPESVVQDSQWYSEYQRVCLLNLSQPLPTIPFNISTTGIRISPDGTCGESYGYTCKGSSFGDCCSIYGYWYSIPIFTTFYSQDSDSNYQYTVVLVVTTAVLIVIRSMGTAVRIVHHLRLRLVLLRHCHQLQLHQLQQLQFLRMVHAQRLMDILAKGQPSGTVVAYMVIAVPPATIVAQIVTSTMAIVLRPRIIRTGQRDLTKLL</sequence>
<name>A0A443HJW6_BYSSP</name>
<comment type="caution">
    <text evidence="2">The sequence shown here is derived from an EMBL/GenBank/DDBJ whole genome shotgun (WGS) entry which is preliminary data.</text>
</comment>
<accession>A0A443HJW6</accession>
<protein>
    <recommendedName>
        <fullName evidence="4">Transmembrane protein</fullName>
    </recommendedName>
</protein>
<gene>
    <name evidence="2" type="ORF">C8Q69DRAFT_104382</name>
</gene>
<keyword evidence="1" id="KW-1133">Transmembrane helix</keyword>
<feature type="transmembrane region" description="Helical" evidence="1">
    <location>
        <begin position="186"/>
        <end position="210"/>
    </location>
</feature>
<evidence type="ECO:0000313" key="2">
    <source>
        <dbReference type="EMBL" id="RWQ92142.1"/>
    </source>
</evidence>